<evidence type="ECO:0000256" key="1">
    <source>
        <dbReference type="SAM" id="MobiDB-lite"/>
    </source>
</evidence>
<sequence length="257" mass="26528">MKRLIPLALTGGLVTACQTAPLADAGFLSAYDGLTARDDTVRASIRQRRDDAAAGAIERVYLEPAVLVGDAGSQVSEADRALVLREVDRQVCYEVSERFTVVQTPDGAARVRTGVIQINPTGQAGSGVSAVANVLIPGPGTFRVPGTTGGLAAEAELLAPSGAQVAALAWARNANVVGTDTPSLSRVGDALQMAEPFGDAVGDAIAPTGREARPIPDPDPCARYGPRTQPGGFVTRLVTGLYVPEVNTGAREDPEAE</sequence>
<accession>A0ABX7BJF7</accession>
<proteinExistence type="predicted"/>
<dbReference type="RefSeq" id="WP_201102064.1">
    <property type="nucleotide sequence ID" value="NZ_CP067977.1"/>
</dbReference>
<reference evidence="2 3" key="1">
    <citation type="submission" date="2021-01" db="EMBL/GenBank/DDBJ databases">
        <title>Brevundimonas vitis sp. nov., an bacterium isolated from grape (Vitis vinifera).</title>
        <authorList>
            <person name="Jiang L."/>
            <person name="Lee J."/>
        </authorList>
    </citation>
    <scope>NUCLEOTIDE SEQUENCE [LARGE SCALE GENOMIC DNA]</scope>
    <source>
        <strain evidence="2 3">GRTSA-9</strain>
    </source>
</reference>
<dbReference type="Pfam" id="PF11769">
    <property type="entry name" value="DUF3313"/>
    <property type="match status" value="1"/>
</dbReference>
<dbReference type="Proteomes" id="UP000595448">
    <property type="component" value="Chromosome"/>
</dbReference>
<dbReference type="PROSITE" id="PS51257">
    <property type="entry name" value="PROKAR_LIPOPROTEIN"/>
    <property type="match status" value="1"/>
</dbReference>
<dbReference type="InterPro" id="IPR021747">
    <property type="entry name" value="DUF3313"/>
</dbReference>
<evidence type="ECO:0000313" key="2">
    <source>
        <dbReference type="EMBL" id="QQQ17690.1"/>
    </source>
</evidence>
<keyword evidence="3" id="KW-1185">Reference proteome</keyword>
<feature type="region of interest" description="Disordered" evidence="1">
    <location>
        <begin position="207"/>
        <end position="229"/>
    </location>
</feature>
<name>A0ABX7BJF7_9CAUL</name>
<gene>
    <name evidence="2" type="ORF">JIP62_10105</name>
</gene>
<dbReference type="EMBL" id="CP067977">
    <property type="protein sequence ID" value="QQQ17690.1"/>
    <property type="molecule type" value="Genomic_DNA"/>
</dbReference>
<organism evidence="2 3">
    <name type="scientific">Brevundimonas vitisensis</name>
    <dbReference type="NCBI Taxonomy" id="2800818"/>
    <lineage>
        <taxon>Bacteria</taxon>
        <taxon>Pseudomonadati</taxon>
        <taxon>Pseudomonadota</taxon>
        <taxon>Alphaproteobacteria</taxon>
        <taxon>Caulobacterales</taxon>
        <taxon>Caulobacteraceae</taxon>
        <taxon>Brevundimonas</taxon>
    </lineage>
</organism>
<protein>
    <submittedName>
        <fullName evidence="2">DUF3313 domain-containing protein</fullName>
    </submittedName>
</protein>
<evidence type="ECO:0000313" key="3">
    <source>
        <dbReference type="Proteomes" id="UP000595448"/>
    </source>
</evidence>